<dbReference type="InterPro" id="IPR040048">
    <property type="entry name" value="ZNF277"/>
</dbReference>
<sequence>DEKQKEKSCEIGQITDTSNRGPNASSGEGDKKTAETVHRCNESDDEGSSVDYPQVASSAEKSQASESEALSGKSSNEDSGLVSETSPEVLSGEPTTKDSGLVSETSPEVLSGKPSIKDSGLTSETSSDVELSVGQTNKEQHTVSTTANSSDDVKAENIVQTSSQNVIAYDSTSTAEDSLKQKSDCSENISLVKNQLKSEISVEDNVFDEGTKTQSSEIAPNNTEPNNLKSAGREPASGAQQNKVETEAHEEERPVREMLVRRSRTESTDSNSDRPVVEHLTFSVAKNIETIKDEETKANDMCECLLCDRAYPAYNKEDVLAHMVLMHKFVIADVNFIGIFTEYMRYWKKRFEEKPYSEFCSKIVTNASVKDDASKEEFFLLCDALPEDKALREDLQRKKLESVLAQQQKEREETKFCRQCLFCTQTFCGNRAVLLDHLVRDHSFHVGQPDNLVFTDELFDLIQSKLDSLLCLFCEKAFKDKPSLREHMRKKQHRKINPKHKEYDRFYIVNYM</sequence>
<organism evidence="8 9">
    <name type="scientific">Candidula unifasciata</name>
    <dbReference type="NCBI Taxonomy" id="100452"/>
    <lineage>
        <taxon>Eukaryota</taxon>
        <taxon>Metazoa</taxon>
        <taxon>Spiralia</taxon>
        <taxon>Lophotrochozoa</taxon>
        <taxon>Mollusca</taxon>
        <taxon>Gastropoda</taxon>
        <taxon>Heterobranchia</taxon>
        <taxon>Euthyneura</taxon>
        <taxon>Panpulmonata</taxon>
        <taxon>Eupulmonata</taxon>
        <taxon>Stylommatophora</taxon>
        <taxon>Helicina</taxon>
        <taxon>Helicoidea</taxon>
        <taxon>Geomitridae</taxon>
        <taxon>Candidula</taxon>
    </lineage>
</organism>
<reference evidence="8" key="1">
    <citation type="submission" date="2021-04" db="EMBL/GenBank/DDBJ databases">
        <authorList>
            <consortium name="Molecular Ecology Group"/>
        </authorList>
    </citation>
    <scope>NUCLEOTIDE SEQUENCE</scope>
</reference>
<dbReference type="InterPro" id="IPR036236">
    <property type="entry name" value="Znf_C2H2_sf"/>
</dbReference>
<feature type="compositionally biased region" description="Polar residues" evidence="6">
    <location>
        <begin position="14"/>
        <end position="26"/>
    </location>
</feature>
<name>A0A8S3Z4Z7_9EUPU</name>
<dbReference type="OrthoDB" id="278606at2759"/>
<dbReference type="PANTHER" id="PTHR13267">
    <property type="entry name" value="ZINC FINGER PROTEIN 277"/>
    <property type="match status" value="1"/>
</dbReference>
<gene>
    <name evidence="8" type="ORF">CUNI_LOCUS10155</name>
</gene>
<dbReference type="Pfam" id="PF12756">
    <property type="entry name" value="zf-C2H2_2"/>
    <property type="match status" value="1"/>
</dbReference>
<evidence type="ECO:0000256" key="2">
    <source>
        <dbReference type="ARBA" id="ARBA00022771"/>
    </source>
</evidence>
<dbReference type="InterPro" id="IPR041661">
    <property type="entry name" value="ZN622/Rei1/Reh1_Znf-C2H2"/>
</dbReference>
<comment type="similarity">
    <text evidence="4">Belongs to the ZNF277 family.</text>
</comment>
<feature type="domain" description="C2H2-type" evidence="7">
    <location>
        <begin position="469"/>
        <end position="498"/>
    </location>
</feature>
<keyword evidence="9" id="KW-1185">Reference proteome</keyword>
<evidence type="ECO:0000256" key="1">
    <source>
        <dbReference type="ARBA" id="ARBA00022723"/>
    </source>
</evidence>
<feature type="compositionally biased region" description="Polar residues" evidence="6">
    <location>
        <begin position="212"/>
        <end position="229"/>
    </location>
</feature>
<dbReference type="InterPro" id="IPR013087">
    <property type="entry name" value="Znf_C2H2_type"/>
</dbReference>
<feature type="region of interest" description="Disordered" evidence="6">
    <location>
        <begin position="1"/>
        <end position="182"/>
    </location>
</feature>
<feature type="compositionally biased region" description="Basic and acidic residues" evidence="6">
    <location>
        <begin position="28"/>
        <end position="42"/>
    </location>
</feature>
<feature type="non-terminal residue" evidence="8">
    <location>
        <position position="1"/>
    </location>
</feature>
<evidence type="ECO:0000256" key="3">
    <source>
        <dbReference type="ARBA" id="ARBA00022833"/>
    </source>
</evidence>
<dbReference type="Proteomes" id="UP000678393">
    <property type="component" value="Unassembled WGS sequence"/>
</dbReference>
<feature type="compositionally biased region" description="Polar residues" evidence="6">
    <location>
        <begin position="72"/>
        <end position="108"/>
    </location>
</feature>
<evidence type="ECO:0000259" key="7">
    <source>
        <dbReference type="PROSITE" id="PS50157"/>
    </source>
</evidence>
<proteinExistence type="inferred from homology"/>
<keyword evidence="2 5" id="KW-0863">Zinc-finger</keyword>
<feature type="compositionally biased region" description="Basic and acidic residues" evidence="6">
    <location>
        <begin position="244"/>
        <end position="254"/>
    </location>
</feature>
<keyword evidence="1" id="KW-0479">Metal-binding</keyword>
<dbReference type="SMART" id="SM00355">
    <property type="entry name" value="ZnF_C2H2"/>
    <property type="match status" value="3"/>
</dbReference>
<comment type="caution">
    <text evidence="8">The sequence shown here is derived from an EMBL/GenBank/DDBJ whole genome shotgun (WGS) entry which is preliminary data.</text>
</comment>
<feature type="compositionally biased region" description="Polar residues" evidence="6">
    <location>
        <begin position="158"/>
        <end position="176"/>
    </location>
</feature>
<dbReference type="PROSITE" id="PS50157">
    <property type="entry name" value="ZINC_FINGER_C2H2_2"/>
    <property type="match status" value="1"/>
</dbReference>
<dbReference type="EMBL" id="CAJHNH020001820">
    <property type="protein sequence ID" value="CAG5124597.1"/>
    <property type="molecule type" value="Genomic_DNA"/>
</dbReference>
<evidence type="ECO:0000313" key="9">
    <source>
        <dbReference type="Proteomes" id="UP000678393"/>
    </source>
</evidence>
<protein>
    <recommendedName>
        <fullName evidence="7">C2H2-type domain-containing protein</fullName>
    </recommendedName>
</protein>
<feature type="compositionally biased region" description="Low complexity" evidence="6">
    <location>
        <begin position="56"/>
        <end position="71"/>
    </location>
</feature>
<dbReference type="PROSITE" id="PS00028">
    <property type="entry name" value="ZINC_FINGER_C2H2_1"/>
    <property type="match status" value="1"/>
</dbReference>
<dbReference type="PANTHER" id="PTHR13267:SF3">
    <property type="entry name" value="ZINC FINGER PROTEIN 277"/>
    <property type="match status" value="1"/>
</dbReference>
<dbReference type="GO" id="GO:0008270">
    <property type="term" value="F:zinc ion binding"/>
    <property type="evidence" value="ECO:0007669"/>
    <property type="project" value="UniProtKB-KW"/>
</dbReference>
<keyword evidence="3" id="KW-0862">Zinc</keyword>
<evidence type="ECO:0000313" key="8">
    <source>
        <dbReference type="EMBL" id="CAG5124597.1"/>
    </source>
</evidence>
<dbReference type="SUPFAM" id="SSF57667">
    <property type="entry name" value="beta-beta-alpha zinc fingers"/>
    <property type="match status" value="1"/>
</dbReference>
<evidence type="ECO:0000256" key="4">
    <source>
        <dbReference type="ARBA" id="ARBA00034119"/>
    </source>
</evidence>
<feature type="region of interest" description="Disordered" evidence="6">
    <location>
        <begin position="208"/>
        <end position="254"/>
    </location>
</feature>
<accession>A0A8S3Z4Z7</accession>
<dbReference type="AlphaFoldDB" id="A0A8S3Z4Z7"/>
<evidence type="ECO:0000256" key="5">
    <source>
        <dbReference type="PROSITE-ProRule" id="PRU00042"/>
    </source>
</evidence>
<feature type="non-terminal residue" evidence="8">
    <location>
        <position position="512"/>
    </location>
</feature>
<evidence type="ECO:0000256" key="6">
    <source>
        <dbReference type="SAM" id="MobiDB-lite"/>
    </source>
</evidence>
<feature type="compositionally biased region" description="Polar residues" evidence="6">
    <location>
        <begin position="120"/>
        <end position="150"/>
    </location>
</feature>